<sequence>MLKHVRACNFFGRVYEVEYYDGQFGSLVEKTER</sequence>
<evidence type="ECO:0000313" key="2">
    <source>
        <dbReference type="Proteomes" id="UP000438874"/>
    </source>
</evidence>
<organism evidence="1 2">
    <name type="scientific">Microcystis aeruginosa NIES-3787</name>
    <dbReference type="NCBI Taxonomy" id="2517782"/>
    <lineage>
        <taxon>Bacteria</taxon>
        <taxon>Bacillati</taxon>
        <taxon>Cyanobacteriota</taxon>
        <taxon>Cyanophyceae</taxon>
        <taxon>Oscillatoriophycideae</taxon>
        <taxon>Chroococcales</taxon>
        <taxon>Microcystaceae</taxon>
        <taxon>Microcystis</taxon>
    </lineage>
</organism>
<reference evidence="1 2" key="1">
    <citation type="submission" date="2019-02" db="EMBL/GenBank/DDBJ databases">
        <title>Draft genome sequence of Arthrospira platensis NIES-3787.</title>
        <authorList>
            <person name="Yamaguchi H."/>
            <person name="Suzuki S."/>
            <person name="Kawachi M."/>
        </authorList>
    </citation>
    <scope>NUCLEOTIDE SEQUENCE [LARGE SCALE GENOMIC DNA]</scope>
    <source>
        <strain evidence="1 2">NIES-3787</strain>
    </source>
</reference>
<comment type="caution">
    <text evidence="1">The sequence shown here is derived from an EMBL/GenBank/DDBJ whole genome shotgun (WGS) entry which is preliminary data.</text>
</comment>
<dbReference type="Proteomes" id="UP000438874">
    <property type="component" value="Unassembled WGS sequence"/>
</dbReference>
<name>A0A6H9GBR5_MICAE</name>
<protein>
    <submittedName>
        <fullName evidence="1">Uncharacterized protein</fullName>
    </submittedName>
</protein>
<dbReference type="AlphaFoldDB" id="A0A6H9GBR5"/>
<proteinExistence type="predicted"/>
<accession>A0A6H9GBR5</accession>
<dbReference type="EMBL" id="BJCH01000039">
    <property type="protein sequence ID" value="GCL47274.1"/>
    <property type="molecule type" value="Genomic_DNA"/>
</dbReference>
<gene>
    <name evidence="1" type="ORF">NIES3787_29800</name>
</gene>
<evidence type="ECO:0000313" key="1">
    <source>
        <dbReference type="EMBL" id="GCL47274.1"/>
    </source>
</evidence>